<gene>
    <name evidence="1" type="ORF">RA0C_2098</name>
</gene>
<dbReference type="AlphaFoldDB" id="H8M9E6"/>
<dbReference type="HOGENOM" id="CLU_3316200_0_0_10"/>
<evidence type="ECO:0000313" key="2">
    <source>
        <dbReference type="Proteomes" id="UP000010093"/>
    </source>
</evidence>
<sequence>MTVVPHCKKPTAQTAHLVFADTQANPKNQKSCFLPTLDRKNL</sequence>
<reference evidence="1 2" key="1">
    <citation type="journal article" date="2012" name="J. Bacteriol.">
        <title>Complete genome sequence of Riemerella anatipestifer reference strain.</title>
        <authorList>
            <person name="Wang X."/>
            <person name="Zhu D."/>
            <person name="Wang M."/>
            <person name="Cheng A."/>
            <person name="Jia R."/>
            <person name="Zhou Y."/>
            <person name="Chen Z."/>
            <person name="Luo Q."/>
            <person name="Liu F."/>
            <person name="Wang Y."/>
            <person name="Chen X.Y."/>
        </authorList>
    </citation>
    <scope>NUCLEOTIDE SEQUENCE [LARGE SCALE GENOMIC DNA]</scope>
    <source>
        <strain evidence="2">DSM 15868</strain>
    </source>
</reference>
<dbReference type="Proteomes" id="UP000010093">
    <property type="component" value="Chromosome"/>
</dbReference>
<proteinExistence type="predicted"/>
<organism evidence="1 2">
    <name type="scientific">Riemerella anatipestifer (strain ATCC 11845 / DSM 15868 / JCM 9532 / NCTC 11014)</name>
    <dbReference type="NCBI Taxonomy" id="693978"/>
    <lineage>
        <taxon>Bacteria</taxon>
        <taxon>Pseudomonadati</taxon>
        <taxon>Bacteroidota</taxon>
        <taxon>Flavobacteriia</taxon>
        <taxon>Flavobacteriales</taxon>
        <taxon>Weeksellaceae</taxon>
        <taxon>Riemerella</taxon>
    </lineage>
</organism>
<dbReference type="EMBL" id="CP003388">
    <property type="protein sequence ID" value="AFD56967.1"/>
    <property type="molecule type" value="Genomic_DNA"/>
</dbReference>
<dbReference type="PATRIC" id="fig|693978.17.peg.2083"/>
<name>H8M9E6_RIEAD</name>
<dbReference type="KEGG" id="rai:RA0C_2098"/>
<protein>
    <submittedName>
        <fullName evidence="1">Uncharacterized protein</fullName>
    </submittedName>
</protein>
<evidence type="ECO:0000313" key="1">
    <source>
        <dbReference type="EMBL" id="AFD56967.1"/>
    </source>
</evidence>
<accession>H8M9E6</accession>